<sequence length="72" mass="7295">MILKPLSREVQEGRRGPPAGGAGCPASLPSHNMILKPLSREVQEGRRGPPAGGAGVSPALLSPLSYPPSGGE</sequence>
<feature type="compositionally biased region" description="Basic and acidic residues" evidence="1">
    <location>
        <begin position="1"/>
        <end position="15"/>
    </location>
</feature>
<organism evidence="2 3">
    <name type="scientific">Dictyobacter alpinus</name>
    <dbReference type="NCBI Taxonomy" id="2014873"/>
    <lineage>
        <taxon>Bacteria</taxon>
        <taxon>Bacillati</taxon>
        <taxon>Chloroflexota</taxon>
        <taxon>Ktedonobacteria</taxon>
        <taxon>Ktedonobacterales</taxon>
        <taxon>Dictyobacteraceae</taxon>
        <taxon>Dictyobacter</taxon>
    </lineage>
</organism>
<feature type="region of interest" description="Disordered" evidence="1">
    <location>
        <begin position="1"/>
        <end position="72"/>
    </location>
</feature>
<name>A0A402B4J3_9CHLR</name>
<dbReference type="AlphaFoldDB" id="A0A402B4J3"/>
<reference evidence="3" key="1">
    <citation type="submission" date="2018-12" db="EMBL/GenBank/DDBJ databases">
        <title>Tengunoibacter tsumagoiensis gen. nov., sp. nov., Dictyobacter kobayashii sp. nov., D. alpinus sp. nov., and D. joshuensis sp. nov. and description of Dictyobacteraceae fam. nov. within the order Ktedonobacterales isolated from Tengu-no-mugimeshi.</title>
        <authorList>
            <person name="Wang C.M."/>
            <person name="Zheng Y."/>
            <person name="Sakai Y."/>
            <person name="Toyoda A."/>
            <person name="Minakuchi Y."/>
            <person name="Abe K."/>
            <person name="Yokota A."/>
            <person name="Yabe S."/>
        </authorList>
    </citation>
    <scope>NUCLEOTIDE SEQUENCE [LARGE SCALE GENOMIC DNA]</scope>
    <source>
        <strain evidence="3">Uno16</strain>
    </source>
</reference>
<comment type="caution">
    <text evidence="2">The sequence shown here is derived from an EMBL/GenBank/DDBJ whole genome shotgun (WGS) entry which is preliminary data.</text>
</comment>
<proteinExistence type="predicted"/>
<feature type="compositionally biased region" description="Low complexity" evidence="1">
    <location>
        <begin position="57"/>
        <end position="72"/>
    </location>
</feature>
<evidence type="ECO:0000313" key="3">
    <source>
        <dbReference type="Proteomes" id="UP000287171"/>
    </source>
</evidence>
<keyword evidence="3" id="KW-1185">Reference proteome</keyword>
<feature type="compositionally biased region" description="Basic and acidic residues" evidence="1">
    <location>
        <begin position="38"/>
        <end position="47"/>
    </location>
</feature>
<evidence type="ECO:0000256" key="1">
    <source>
        <dbReference type="SAM" id="MobiDB-lite"/>
    </source>
</evidence>
<protein>
    <submittedName>
        <fullName evidence="2">Uncharacterized protein</fullName>
    </submittedName>
</protein>
<gene>
    <name evidence="2" type="ORF">KDA_17210</name>
</gene>
<evidence type="ECO:0000313" key="2">
    <source>
        <dbReference type="EMBL" id="GCE26237.1"/>
    </source>
</evidence>
<dbReference type="Proteomes" id="UP000287171">
    <property type="component" value="Unassembled WGS sequence"/>
</dbReference>
<dbReference type="EMBL" id="BIFT01000001">
    <property type="protein sequence ID" value="GCE26237.1"/>
    <property type="molecule type" value="Genomic_DNA"/>
</dbReference>
<accession>A0A402B4J3</accession>